<name>A0A922SEW2_SPOEX</name>
<dbReference type="EMBL" id="JACEFF010000610">
    <property type="protein sequence ID" value="KAH9634428.1"/>
    <property type="molecule type" value="Genomic_DNA"/>
</dbReference>
<organism evidence="1 2">
    <name type="scientific">Spodoptera exigua</name>
    <name type="common">Beet armyworm</name>
    <name type="synonym">Noctua fulgens</name>
    <dbReference type="NCBI Taxonomy" id="7107"/>
    <lineage>
        <taxon>Eukaryota</taxon>
        <taxon>Metazoa</taxon>
        <taxon>Ecdysozoa</taxon>
        <taxon>Arthropoda</taxon>
        <taxon>Hexapoda</taxon>
        <taxon>Insecta</taxon>
        <taxon>Pterygota</taxon>
        <taxon>Neoptera</taxon>
        <taxon>Endopterygota</taxon>
        <taxon>Lepidoptera</taxon>
        <taxon>Glossata</taxon>
        <taxon>Ditrysia</taxon>
        <taxon>Noctuoidea</taxon>
        <taxon>Noctuidae</taxon>
        <taxon>Amphipyrinae</taxon>
        <taxon>Spodoptera</taxon>
    </lineage>
</organism>
<evidence type="ECO:0000313" key="2">
    <source>
        <dbReference type="Proteomes" id="UP000814243"/>
    </source>
</evidence>
<evidence type="ECO:0008006" key="3">
    <source>
        <dbReference type="Google" id="ProtNLM"/>
    </source>
</evidence>
<dbReference type="PANTHER" id="PTHR46599">
    <property type="entry name" value="PIGGYBAC TRANSPOSABLE ELEMENT-DERIVED PROTEIN 4"/>
    <property type="match status" value="1"/>
</dbReference>
<proteinExistence type="predicted"/>
<protein>
    <recommendedName>
        <fullName evidence="3">PiggyBac transposable element-derived protein domain-containing protein</fullName>
    </recommendedName>
</protein>
<reference evidence="1" key="1">
    <citation type="journal article" date="2021" name="G3 (Bethesda)">
        <title>Genome and transcriptome analysis of the beet armyworm Spodoptera exigua reveals targets for pest control. .</title>
        <authorList>
            <person name="Simon S."/>
            <person name="Breeschoten T."/>
            <person name="Jansen H.J."/>
            <person name="Dirks R.P."/>
            <person name="Schranz M.E."/>
            <person name="Ros V.I.D."/>
        </authorList>
    </citation>
    <scope>NUCLEOTIDE SEQUENCE</scope>
    <source>
        <strain evidence="1">TB_SE_WUR_2020</strain>
    </source>
</reference>
<gene>
    <name evidence="1" type="ORF">HF086_008262</name>
</gene>
<dbReference type="Proteomes" id="UP000814243">
    <property type="component" value="Unassembled WGS sequence"/>
</dbReference>
<dbReference type="PANTHER" id="PTHR46599:SF3">
    <property type="entry name" value="PIGGYBAC TRANSPOSABLE ELEMENT-DERIVED PROTEIN 4"/>
    <property type="match status" value="1"/>
</dbReference>
<dbReference type="AlphaFoldDB" id="A0A922SEW2"/>
<sequence length="149" mass="17393">MAKGAVDLSDQLASYSTPLRKSVKWYKKLAINLLLNTTVINALILYQSVTKKTIQIVDFRKEIVQQFCQTESEEYRLREVPKRLKHQLSKKDGKSKSTRRLCSGCYKQNVILMGRQYARNKTKKVNTFCETCPCKPFMCFDCFNRLHKV</sequence>
<comment type="caution">
    <text evidence="1">The sequence shown here is derived from an EMBL/GenBank/DDBJ whole genome shotgun (WGS) entry which is preliminary data.</text>
</comment>
<accession>A0A922SEW2</accession>
<evidence type="ECO:0000313" key="1">
    <source>
        <dbReference type="EMBL" id="KAH9634428.1"/>
    </source>
</evidence>